<dbReference type="GO" id="GO:0000422">
    <property type="term" value="P:autophagy of mitochondrion"/>
    <property type="evidence" value="ECO:0007669"/>
    <property type="project" value="TreeGrafter"/>
</dbReference>
<dbReference type="Pfam" id="PF00069">
    <property type="entry name" value="Pkinase"/>
    <property type="match status" value="1"/>
</dbReference>
<dbReference type="Pfam" id="PF04212">
    <property type="entry name" value="MIT"/>
    <property type="match status" value="2"/>
</dbReference>
<proteinExistence type="inferred from homology"/>
<evidence type="ECO:0000256" key="10">
    <source>
        <dbReference type="ARBA" id="ARBA00022840"/>
    </source>
</evidence>
<dbReference type="GO" id="GO:0042594">
    <property type="term" value="P:response to starvation"/>
    <property type="evidence" value="ECO:0007669"/>
    <property type="project" value="TreeGrafter"/>
</dbReference>
<dbReference type="InParanoid" id="A0A067RA22"/>
<evidence type="ECO:0000256" key="8">
    <source>
        <dbReference type="ARBA" id="ARBA00022741"/>
    </source>
</evidence>
<dbReference type="PANTHER" id="PTHR24348:SF65">
    <property type="entry name" value="SERINE_THREONINE-PROTEIN KINASE ULK3"/>
    <property type="match status" value="1"/>
</dbReference>
<evidence type="ECO:0000256" key="14">
    <source>
        <dbReference type="ARBA" id="ARBA00048679"/>
    </source>
</evidence>
<feature type="domain" description="Protein kinase" evidence="17">
    <location>
        <begin position="9"/>
        <end position="265"/>
    </location>
</feature>
<evidence type="ECO:0000256" key="9">
    <source>
        <dbReference type="ARBA" id="ARBA00022777"/>
    </source>
</evidence>
<dbReference type="GO" id="GO:0005776">
    <property type="term" value="C:autophagosome"/>
    <property type="evidence" value="ECO:0007669"/>
    <property type="project" value="TreeGrafter"/>
</dbReference>
<dbReference type="GO" id="GO:0034727">
    <property type="term" value="P:piecemeal microautophagy of the nucleus"/>
    <property type="evidence" value="ECO:0007669"/>
    <property type="project" value="TreeGrafter"/>
</dbReference>
<evidence type="ECO:0000256" key="2">
    <source>
        <dbReference type="ARBA" id="ARBA00012513"/>
    </source>
</evidence>
<dbReference type="InterPro" id="IPR017441">
    <property type="entry name" value="Protein_kinase_ATP_BS"/>
</dbReference>
<dbReference type="AlphaFoldDB" id="A0A067RA22"/>
<dbReference type="SUPFAM" id="SSF56112">
    <property type="entry name" value="Protein kinase-like (PK-like)"/>
    <property type="match status" value="1"/>
</dbReference>
<name>A0A067RA22_ZOONE</name>
<feature type="binding site" evidence="15">
    <location>
        <position position="39"/>
    </location>
    <ligand>
        <name>ATP</name>
        <dbReference type="ChEBI" id="CHEBI:30616"/>
    </ligand>
</feature>
<dbReference type="STRING" id="136037.A0A067RA22"/>
<comment type="similarity">
    <text evidence="16">Belongs to the protein kinase superfamily.</text>
</comment>
<evidence type="ECO:0000256" key="4">
    <source>
        <dbReference type="ARBA" id="ARBA00022490"/>
    </source>
</evidence>
<evidence type="ECO:0000256" key="13">
    <source>
        <dbReference type="ARBA" id="ARBA00047899"/>
    </source>
</evidence>
<organism evidence="18 19">
    <name type="scientific">Zootermopsis nevadensis</name>
    <name type="common">Dampwood termite</name>
    <dbReference type="NCBI Taxonomy" id="136037"/>
    <lineage>
        <taxon>Eukaryota</taxon>
        <taxon>Metazoa</taxon>
        <taxon>Ecdysozoa</taxon>
        <taxon>Arthropoda</taxon>
        <taxon>Hexapoda</taxon>
        <taxon>Insecta</taxon>
        <taxon>Pterygota</taxon>
        <taxon>Neoptera</taxon>
        <taxon>Polyneoptera</taxon>
        <taxon>Dictyoptera</taxon>
        <taxon>Blattodea</taxon>
        <taxon>Blattoidea</taxon>
        <taxon>Termitoidae</taxon>
        <taxon>Termopsidae</taxon>
        <taxon>Zootermopsis</taxon>
    </lineage>
</organism>
<dbReference type="CDD" id="cd14121">
    <property type="entry name" value="STKc_ULK3"/>
    <property type="match status" value="1"/>
</dbReference>
<reference evidence="18 19" key="1">
    <citation type="journal article" date="2014" name="Nat. Commun.">
        <title>Molecular traces of alternative social organization in a termite genome.</title>
        <authorList>
            <person name="Terrapon N."/>
            <person name="Li C."/>
            <person name="Robertson H.M."/>
            <person name="Ji L."/>
            <person name="Meng X."/>
            <person name="Booth W."/>
            <person name="Chen Z."/>
            <person name="Childers C.P."/>
            <person name="Glastad K.M."/>
            <person name="Gokhale K."/>
            <person name="Gowin J."/>
            <person name="Gronenberg W."/>
            <person name="Hermansen R.A."/>
            <person name="Hu H."/>
            <person name="Hunt B.G."/>
            <person name="Huylmans A.K."/>
            <person name="Khalil S.M."/>
            <person name="Mitchell R.D."/>
            <person name="Munoz-Torres M.C."/>
            <person name="Mustard J.A."/>
            <person name="Pan H."/>
            <person name="Reese J.T."/>
            <person name="Scharf M.E."/>
            <person name="Sun F."/>
            <person name="Vogel H."/>
            <person name="Xiao J."/>
            <person name="Yang W."/>
            <person name="Yang Z."/>
            <person name="Yang Z."/>
            <person name="Zhou J."/>
            <person name="Zhu J."/>
            <person name="Brent C.S."/>
            <person name="Elsik C.G."/>
            <person name="Goodisman M.A."/>
            <person name="Liberles D.A."/>
            <person name="Roe R.M."/>
            <person name="Vargo E.L."/>
            <person name="Vilcinskas A."/>
            <person name="Wang J."/>
            <person name="Bornberg-Bauer E."/>
            <person name="Korb J."/>
            <person name="Zhang G."/>
            <person name="Liebig J."/>
        </authorList>
    </citation>
    <scope>NUCLEOTIDE SEQUENCE [LARGE SCALE GENOMIC DNA]</scope>
    <source>
        <tissue evidence="18">Whole organism</tissue>
    </source>
</reference>
<keyword evidence="8 15" id="KW-0547">Nucleotide-binding</keyword>
<keyword evidence="10 15" id="KW-0067">ATP-binding</keyword>
<dbReference type="Gene3D" id="1.10.510.10">
    <property type="entry name" value="Transferase(Phosphotransferase) domain 1"/>
    <property type="match status" value="1"/>
</dbReference>
<dbReference type="GO" id="GO:0010506">
    <property type="term" value="P:regulation of autophagy"/>
    <property type="evidence" value="ECO:0007669"/>
    <property type="project" value="InterPro"/>
</dbReference>
<sequence length="466" mass="53268">MSVPQLRDYTLVERLGSGSYATVYKGFKKNGPREVVAVKCVEKKQLSGAAVDNIITEITLLKLLKHEYIVEMKDFQWDERYIFIIMEYCQHGDLSCFIRKRRKLPETICRKFLQQLALALKFLRSHSVCHMDLKPQNLLLTSQPTLTLKLADFGFAQYLSSDDQNSSLRGSPLYMAPEILLKHKYDARVDLWSVGVIMYECLFGRAPYSSNNFKELAEKIKSQMAIQVPLGSKISSACRDLLMSLLQHDPDKRIDYEAFFQHSFLDLEHMPTAESYHKAVDLVCNAVKHDTEKNFVAAFNLYCDSLRYFIPLINAEVDVNKKAAMRSKVNEYIRRAEDLKRIVYAKEEPGVGEQLQSYQKMGTIDFTELCHLCTGTPAMIAALEIASSAEQYVAEGHYQKALDKFQSCLGILIPLLSNEPKGHRRDLLYSQIHLWMKQAESTKALLCVLDLDDASIPENKELCCIQ</sequence>
<dbReference type="PROSITE" id="PS00107">
    <property type="entry name" value="PROTEIN_KINASE_ATP"/>
    <property type="match status" value="1"/>
</dbReference>
<dbReference type="SUPFAM" id="SSF116846">
    <property type="entry name" value="MIT domain"/>
    <property type="match status" value="2"/>
</dbReference>
<dbReference type="InterPro" id="IPR007330">
    <property type="entry name" value="MIT_dom"/>
</dbReference>
<dbReference type="GO" id="GO:0004674">
    <property type="term" value="F:protein serine/threonine kinase activity"/>
    <property type="evidence" value="ECO:0007669"/>
    <property type="project" value="UniProtKB-KW"/>
</dbReference>
<comment type="catalytic activity">
    <reaction evidence="14">
        <text>L-seryl-[protein] + ATP = O-phospho-L-seryl-[protein] + ADP + H(+)</text>
        <dbReference type="Rhea" id="RHEA:17989"/>
        <dbReference type="Rhea" id="RHEA-COMP:9863"/>
        <dbReference type="Rhea" id="RHEA-COMP:11604"/>
        <dbReference type="ChEBI" id="CHEBI:15378"/>
        <dbReference type="ChEBI" id="CHEBI:29999"/>
        <dbReference type="ChEBI" id="CHEBI:30616"/>
        <dbReference type="ChEBI" id="CHEBI:83421"/>
        <dbReference type="ChEBI" id="CHEBI:456216"/>
        <dbReference type="EC" id="2.7.11.1"/>
    </reaction>
</comment>
<comment type="subcellular location">
    <subcellularLocation>
        <location evidence="1">Cytoplasm</location>
    </subcellularLocation>
</comment>
<evidence type="ECO:0000259" key="17">
    <source>
        <dbReference type="PROSITE" id="PS50011"/>
    </source>
</evidence>
<dbReference type="EMBL" id="KK852643">
    <property type="protein sequence ID" value="KDR19557.1"/>
    <property type="molecule type" value="Genomic_DNA"/>
</dbReference>
<keyword evidence="7" id="KW-0677">Repeat</keyword>
<dbReference type="GO" id="GO:0061709">
    <property type="term" value="P:reticulophagy"/>
    <property type="evidence" value="ECO:0007669"/>
    <property type="project" value="TreeGrafter"/>
</dbReference>
<dbReference type="eggNOG" id="KOG0595">
    <property type="taxonomic scope" value="Eukaryota"/>
</dbReference>
<dbReference type="PANTHER" id="PTHR24348">
    <property type="entry name" value="SERINE/THREONINE-PROTEIN KINASE UNC-51-RELATED"/>
    <property type="match status" value="1"/>
</dbReference>
<keyword evidence="19" id="KW-1185">Reference proteome</keyword>
<dbReference type="PROSITE" id="PS50011">
    <property type="entry name" value="PROTEIN_KINASE_DOM"/>
    <property type="match status" value="1"/>
</dbReference>
<dbReference type="SMART" id="SM00745">
    <property type="entry name" value="MIT"/>
    <property type="match status" value="1"/>
</dbReference>
<dbReference type="InterPro" id="IPR000719">
    <property type="entry name" value="Prot_kinase_dom"/>
</dbReference>
<evidence type="ECO:0000313" key="19">
    <source>
        <dbReference type="Proteomes" id="UP000027135"/>
    </source>
</evidence>
<evidence type="ECO:0000256" key="6">
    <source>
        <dbReference type="ARBA" id="ARBA00022679"/>
    </source>
</evidence>
<dbReference type="GO" id="GO:0000045">
    <property type="term" value="P:autophagosome assembly"/>
    <property type="evidence" value="ECO:0007669"/>
    <property type="project" value="TreeGrafter"/>
</dbReference>
<evidence type="ECO:0000256" key="7">
    <source>
        <dbReference type="ARBA" id="ARBA00022737"/>
    </source>
</evidence>
<dbReference type="FunFam" id="3.30.200.20:FF:000042">
    <property type="entry name" value="Aurora kinase A"/>
    <property type="match status" value="1"/>
</dbReference>
<dbReference type="InterPro" id="IPR045269">
    <property type="entry name" value="Atg1-like"/>
</dbReference>
<keyword evidence="6" id="KW-0808">Transferase</keyword>
<comment type="catalytic activity">
    <reaction evidence="13">
        <text>L-threonyl-[protein] + ATP = O-phospho-L-threonyl-[protein] + ADP + H(+)</text>
        <dbReference type="Rhea" id="RHEA:46608"/>
        <dbReference type="Rhea" id="RHEA-COMP:11060"/>
        <dbReference type="Rhea" id="RHEA-COMP:11605"/>
        <dbReference type="ChEBI" id="CHEBI:15378"/>
        <dbReference type="ChEBI" id="CHEBI:30013"/>
        <dbReference type="ChEBI" id="CHEBI:30616"/>
        <dbReference type="ChEBI" id="CHEBI:61977"/>
        <dbReference type="ChEBI" id="CHEBI:456216"/>
        <dbReference type="EC" id="2.7.11.1"/>
    </reaction>
</comment>
<dbReference type="FunFam" id="1.10.510.10:FF:000804">
    <property type="entry name" value="Blast:Serine/threonine-protein kinase ULK3"/>
    <property type="match status" value="1"/>
</dbReference>
<evidence type="ECO:0000256" key="12">
    <source>
        <dbReference type="ARBA" id="ARBA00032242"/>
    </source>
</evidence>
<evidence type="ECO:0000313" key="18">
    <source>
        <dbReference type="EMBL" id="KDR19557.1"/>
    </source>
</evidence>
<dbReference type="PROSITE" id="PS00108">
    <property type="entry name" value="PROTEIN_KINASE_ST"/>
    <property type="match status" value="1"/>
</dbReference>
<dbReference type="FunCoup" id="A0A067RA22">
    <property type="interactions" value="1315"/>
</dbReference>
<dbReference type="OMA" id="TQAVEHD"/>
<accession>A0A067RA22</accession>
<keyword evidence="11" id="KW-0072">Autophagy</keyword>
<dbReference type="EC" id="2.7.11.1" evidence="2"/>
<dbReference type="Gene3D" id="3.30.200.20">
    <property type="entry name" value="Phosphorylase Kinase, domain 1"/>
    <property type="match status" value="1"/>
</dbReference>
<dbReference type="GO" id="GO:0034045">
    <property type="term" value="C:phagophore assembly site membrane"/>
    <property type="evidence" value="ECO:0007669"/>
    <property type="project" value="TreeGrafter"/>
</dbReference>
<gene>
    <name evidence="18" type="ORF">L798_06355</name>
</gene>
<evidence type="ECO:0000256" key="3">
    <source>
        <dbReference type="ARBA" id="ARBA00021644"/>
    </source>
</evidence>
<evidence type="ECO:0000256" key="5">
    <source>
        <dbReference type="ARBA" id="ARBA00022527"/>
    </source>
</evidence>
<keyword evidence="9 18" id="KW-0418">Kinase</keyword>
<keyword evidence="5 16" id="KW-0723">Serine/threonine-protein kinase</keyword>
<evidence type="ECO:0000256" key="16">
    <source>
        <dbReference type="RuleBase" id="RU000304"/>
    </source>
</evidence>
<dbReference type="Proteomes" id="UP000027135">
    <property type="component" value="Unassembled WGS sequence"/>
</dbReference>
<evidence type="ECO:0000256" key="11">
    <source>
        <dbReference type="ARBA" id="ARBA00023006"/>
    </source>
</evidence>
<dbReference type="GO" id="GO:0005524">
    <property type="term" value="F:ATP binding"/>
    <property type="evidence" value="ECO:0007669"/>
    <property type="project" value="UniProtKB-UniRule"/>
</dbReference>
<evidence type="ECO:0000256" key="15">
    <source>
        <dbReference type="PROSITE-ProRule" id="PRU10141"/>
    </source>
</evidence>
<protein>
    <recommendedName>
        <fullName evidence="3">Serine/threonine-protein kinase ULK3</fullName>
        <ecNumber evidence="2">2.7.11.1</ecNumber>
    </recommendedName>
    <alternativeName>
        <fullName evidence="12">Unc-51-like kinase 3</fullName>
    </alternativeName>
</protein>
<dbReference type="InterPro" id="IPR036181">
    <property type="entry name" value="MIT_dom_sf"/>
</dbReference>
<dbReference type="SMART" id="SM00220">
    <property type="entry name" value="S_TKc"/>
    <property type="match status" value="1"/>
</dbReference>
<evidence type="ECO:0000256" key="1">
    <source>
        <dbReference type="ARBA" id="ARBA00004496"/>
    </source>
</evidence>
<dbReference type="InterPro" id="IPR008271">
    <property type="entry name" value="Ser/Thr_kinase_AS"/>
</dbReference>
<dbReference type="InterPro" id="IPR011009">
    <property type="entry name" value="Kinase-like_dom_sf"/>
</dbReference>
<dbReference type="GO" id="GO:0005829">
    <property type="term" value="C:cytosol"/>
    <property type="evidence" value="ECO:0007669"/>
    <property type="project" value="TreeGrafter"/>
</dbReference>
<keyword evidence="4" id="KW-0963">Cytoplasm</keyword>
<dbReference type="Gene3D" id="1.20.58.80">
    <property type="entry name" value="Phosphotransferase system, lactose/cellobiose-type IIA subunit"/>
    <property type="match status" value="2"/>
</dbReference>